<evidence type="ECO:0000256" key="1">
    <source>
        <dbReference type="SAM" id="Phobius"/>
    </source>
</evidence>
<dbReference type="AlphaFoldDB" id="A0AA95SHQ5"/>
<dbReference type="InterPro" id="IPR021354">
    <property type="entry name" value="DUF2975"/>
</dbReference>
<dbReference type="Proteomes" id="UP001178288">
    <property type="component" value="Chromosome"/>
</dbReference>
<reference evidence="2" key="1">
    <citation type="submission" date="2023-05" db="EMBL/GenBank/DDBJ databases">
        <title>Comparative genomics of Bacillaceae isolates and their secondary metabolite potential.</title>
        <authorList>
            <person name="Song L."/>
            <person name="Nielsen L.J."/>
            <person name="Mohite O."/>
            <person name="Xu X."/>
            <person name="Weber T."/>
            <person name="Kovacs A.T."/>
        </authorList>
    </citation>
    <scope>NUCLEOTIDE SEQUENCE</scope>
    <source>
        <strain evidence="2">XLM17</strain>
    </source>
</reference>
<dbReference type="Pfam" id="PF11188">
    <property type="entry name" value="DUF2975"/>
    <property type="match status" value="1"/>
</dbReference>
<feature type="transmembrane region" description="Helical" evidence="1">
    <location>
        <begin position="44"/>
        <end position="65"/>
    </location>
</feature>
<evidence type="ECO:0000313" key="2">
    <source>
        <dbReference type="EMBL" id="WHY87191.1"/>
    </source>
</evidence>
<sequence length="158" mass="17608">MKRGTVIWLKGTIFVIGIITLVVSIFFLPGLAKEAAEMNPEYAYLRFPVLVGLYATEIPFFFALYQALKLLNYIERDLAFSELAVFSLGFIKKCAFTIIILYVIGIFMLAIQNALHPGIAIIGIVIVFATLVISLFTAILQELLRSAIELKSENDLTV</sequence>
<keyword evidence="3" id="KW-1185">Reference proteome</keyword>
<dbReference type="EMBL" id="CP126114">
    <property type="protein sequence ID" value="WHY87191.1"/>
    <property type="molecule type" value="Genomic_DNA"/>
</dbReference>
<keyword evidence="1" id="KW-0812">Transmembrane</keyword>
<dbReference type="RefSeq" id="WP_066083179.1">
    <property type="nucleotide sequence ID" value="NZ_CP126114.1"/>
</dbReference>
<keyword evidence="1" id="KW-0472">Membrane</keyword>
<feature type="transmembrane region" description="Helical" evidence="1">
    <location>
        <begin position="85"/>
        <end position="111"/>
    </location>
</feature>
<organism evidence="2 3">
    <name type="scientific">Neobacillus novalis</name>
    <dbReference type="NCBI Taxonomy" id="220687"/>
    <lineage>
        <taxon>Bacteria</taxon>
        <taxon>Bacillati</taxon>
        <taxon>Bacillota</taxon>
        <taxon>Bacilli</taxon>
        <taxon>Bacillales</taxon>
        <taxon>Bacillaceae</taxon>
        <taxon>Neobacillus</taxon>
    </lineage>
</organism>
<evidence type="ECO:0000313" key="3">
    <source>
        <dbReference type="Proteomes" id="UP001178288"/>
    </source>
</evidence>
<keyword evidence="1" id="KW-1133">Transmembrane helix</keyword>
<dbReference type="KEGG" id="nnv:QNH39_04845"/>
<accession>A0AA95SHQ5</accession>
<gene>
    <name evidence="2" type="ORF">QNH39_04845</name>
</gene>
<feature type="transmembrane region" description="Helical" evidence="1">
    <location>
        <begin position="12"/>
        <end position="32"/>
    </location>
</feature>
<proteinExistence type="predicted"/>
<feature type="transmembrane region" description="Helical" evidence="1">
    <location>
        <begin position="117"/>
        <end position="140"/>
    </location>
</feature>
<name>A0AA95SHQ5_9BACI</name>
<protein>
    <submittedName>
        <fullName evidence="2">DUF2975 domain-containing protein</fullName>
    </submittedName>
</protein>